<keyword evidence="2" id="KW-1185">Reference proteome</keyword>
<dbReference type="EMBL" id="JACLAW010000001">
    <property type="protein sequence ID" value="MBC2664139.1"/>
    <property type="molecule type" value="Genomic_DNA"/>
</dbReference>
<dbReference type="AlphaFoldDB" id="A0A7X1KK42"/>
<organism evidence="1 2">
    <name type="scientific">Novosphingobium flavum</name>
    <dbReference type="NCBI Taxonomy" id="1778672"/>
    <lineage>
        <taxon>Bacteria</taxon>
        <taxon>Pseudomonadati</taxon>
        <taxon>Pseudomonadota</taxon>
        <taxon>Alphaproteobacteria</taxon>
        <taxon>Sphingomonadales</taxon>
        <taxon>Sphingomonadaceae</taxon>
        <taxon>Novosphingobium</taxon>
    </lineage>
</organism>
<protein>
    <submittedName>
        <fullName evidence="1">Uncharacterized protein</fullName>
    </submittedName>
</protein>
<reference evidence="1 2" key="1">
    <citation type="submission" date="2020-08" db="EMBL/GenBank/DDBJ databases">
        <title>The genome sequence of type strain Novosphingobium flavum NBRC 111647.</title>
        <authorList>
            <person name="Liu Y."/>
        </authorList>
    </citation>
    <scope>NUCLEOTIDE SEQUENCE [LARGE SCALE GENOMIC DNA]</scope>
    <source>
        <strain evidence="1 2">NBRC 111647</strain>
    </source>
</reference>
<dbReference type="Proteomes" id="UP000566813">
    <property type="component" value="Unassembled WGS sequence"/>
</dbReference>
<evidence type="ECO:0000313" key="1">
    <source>
        <dbReference type="EMBL" id="MBC2664139.1"/>
    </source>
</evidence>
<proteinExistence type="predicted"/>
<sequence>MDLNELLYQHQRALMTASLVPIALAGSRFDLVGHYAERIRRLRSELGVSVWPGPALR</sequence>
<comment type="caution">
    <text evidence="1">The sequence shown here is derived from an EMBL/GenBank/DDBJ whole genome shotgun (WGS) entry which is preliminary data.</text>
</comment>
<name>A0A7X1KK42_9SPHN</name>
<dbReference type="RefSeq" id="WP_185662383.1">
    <property type="nucleotide sequence ID" value="NZ_JACLAW010000001.1"/>
</dbReference>
<evidence type="ECO:0000313" key="2">
    <source>
        <dbReference type="Proteomes" id="UP000566813"/>
    </source>
</evidence>
<gene>
    <name evidence="1" type="ORF">H7F51_01260</name>
</gene>
<accession>A0A7X1KK42</accession>